<feature type="domain" description="DUF7627" evidence="1">
    <location>
        <begin position="91"/>
        <end position="319"/>
    </location>
</feature>
<evidence type="ECO:0000313" key="3">
    <source>
        <dbReference type="WBParaSite" id="nRc.2.0.1.t22497-RA"/>
    </source>
</evidence>
<dbReference type="Proteomes" id="UP000887565">
    <property type="component" value="Unplaced"/>
</dbReference>
<dbReference type="AlphaFoldDB" id="A0A915J8L9"/>
<dbReference type="Pfam" id="PF24628">
    <property type="entry name" value="DUF7627"/>
    <property type="match status" value="1"/>
</dbReference>
<sequence length="424" mass="49631">MRERLLASYVLINEWCKSVKSSSDSYRFNGKSQSFDGHILSNSTNSFKPLRESNSSPSEKYTFRTRYSRYFNNSGKELQEFTGNRRACSAIINSIEIFIDDDSSETLTVEGKWKIILDVVLKHVMLEPYVYLDFTVSTFAHFLHDKSFQNAVTRRLEREIAECMLLTLTDEENNGEVDQLCYEDMDDRSKVKNFCQLISRLLITSWPSQHKGFSRQRNALTYVGITAVHTWLDCIEKTTKNKSEDENDFEALKICSYSLIQLLKNTGRKLWLSWPDLVDRIYSVIKLVIISNDRLVSERIKERLLSTYVQINDFPKSTKCSVKTRHAYTQTYQSRCEFCLFVLTVPQKMEWDLRCLILPIFRKCYPKRVTTGMDHLPITKIDTLDRPVRIITEDMETDIPTRPNRLTLMFLLAIVSYGYFFNTE</sequence>
<name>A0A915J8L9_ROMCU</name>
<organism evidence="2 3">
    <name type="scientific">Romanomermis culicivorax</name>
    <name type="common">Nematode worm</name>
    <dbReference type="NCBI Taxonomy" id="13658"/>
    <lineage>
        <taxon>Eukaryota</taxon>
        <taxon>Metazoa</taxon>
        <taxon>Ecdysozoa</taxon>
        <taxon>Nematoda</taxon>
        <taxon>Enoplea</taxon>
        <taxon>Dorylaimia</taxon>
        <taxon>Mermithida</taxon>
        <taxon>Mermithoidea</taxon>
        <taxon>Mermithidae</taxon>
        <taxon>Romanomermis</taxon>
    </lineage>
</organism>
<keyword evidence="2" id="KW-1185">Reference proteome</keyword>
<proteinExistence type="predicted"/>
<reference evidence="3" key="1">
    <citation type="submission" date="2022-11" db="UniProtKB">
        <authorList>
            <consortium name="WormBaseParasite"/>
        </authorList>
    </citation>
    <scope>IDENTIFICATION</scope>
</reference>
<dbReference type="WBParaSite" id="nRc.2.0.1.t22497-RA">
    <property type="protein sequence ID" value="nRc.2.0.1.t22497-RA"/>
    <property type="gene ID" value="nRc.2.0.1.g22497"/>
</dbReference>
<protein>
    <recommendedName>
        <fullName evidence="1">DUF7627 domain-containing protein</fullName>
    </recommendedName>
</protein>
<accession>A0A915J8L9</accession>
<evidence type="ECO:0000313" key="2">
    <source>
        <dbReference type="Proteomes" id="UP000887565"/>
    </source>
</evidence>
<evidence type="ECO:0000259" key="1">
    <source>
        <dbReference type="Pfam" id="PF24628"/>
    </source>
</evidence>
<dbReference type="InterPro" id="IPR056044">
    <property type="entry name" value="DUF7627"/>
</dbReference>